<dbReference type="OrthoDB" id="6151473at2759"/>
<evidence type="ECO:0000256" key="2">
    <source>
        <dbReference type="ARBA" id="ARBA00022840"/>
    </source>
</evidence>
<comment type="caution">
    <text evidence="5">The sequence shown here is derived from an EMBL/GenBank/DDBJ whole genome shotgun (WGS) entry which is preliminary data.</text>
</comment>
<feature type="region of interest" description="Disordered" evidence="3">
    <location>
        <begin position="64"/>
        <end position="205"/>
    </location>
</feature>
<accession>A0A433TU54</accession>
<dbReference type="EMBL" id="RQTK01000182">
    <property type="protein sequence ID" value="RUS85100.1"/>
    <property type="molecule type" value="Genomic_DNA"/>
</dbReference>
<dbReference type="GO" id="GO:0005524">
    <property type="term" value="F:ATP binding"/>
    <property type="evidence" value="ECO:0007669"/>
    <property type="project" value="UniProtKB-KW"/>
</dbReference>
<dbReference type="PROSITE" id="PS50878">
    <property type="entry name" value="RT_POL"/>
    <property type="match status" value="1"/>
</dbReference>
<feature type="compositionally biased region" description="Polar residues" evidence="3">
    <location>
        <begin position="174"/>
        <end position="188"/>
    </location>
</feature>
<dbReference type="InterPro" id="IPR036961">
    <property type="entry name" value="Kinesin_motor_dom_sf"/>
</dbReference>
<dbReference type="SMART" id="SM00382">
    <property type="entry name" value="AAA"/>
    <property type="match status" value="1"/>
</dbReference>
<feature type="compositionally biased region" description="Polar residues" evidence="3">
    <location>
        <begin position="227"/>
        <end position="239"/>
    </location>
</feature>
<evidence type="ECO:0000313" key="5">
    <source>
        <dbReference type="EMBL" id="RUS85100.1"/>
    </source>
</evidence>
<feature type="compositionally biased region" description="Polar residues" evidence="3">
    <location>
        <begin position="122"/>
        <end position="151"/>
    </location>
</feature>
<dbReference type="SUPFAM" id="SSF56672">
    <property type="entry name" value="DNA/RNA polymerases"/>
    <property type="match status" value="1"/>
</dbReference>
<dbReference type="PANTHER" id="PTHR19446">
    <property type="entry name" value="REVERSE TRANSCRIPTASES"/>
    <property type="match status" value="1"/>
</dbReference>
<dbReference type="Proteomes" id="UP000271974">
    <property type="component" value="Unassembled WGS sequence"/>
</dbReference>
<keyword evidence="1" id="KW-0547">Nucleotide-binding</keyword>
<keyword evidence="2" id="KW-0067">ATP-binding</keyword>
<feature type="compositionally biased region" description="Low complexity" evidence="3">
    <location>
        <begin position="77"/>
        <end position="97"/>
    </location>
</feature>
<gene>
    <name evidence="5" type="ORF">EGW08_007152</name>
</gene>
<organism evidence="5 6">
    <name type="scientific">Elysia chlorotica</name>
    <name type="common">Eastern emerald elysia</name>
    <name type="synonym">Sea slug</name>
    <dbReference type="NCBI Taxonomy" id="188477"/>
    <lineage>
        <taxon>Eukaryota</taxon>
        <taxon>Metazoa</taxon>
        <taxon>Spiralia</taxon>
        <taxon>Lophotrochozoa</taxon>
        <taxon>Mollusca</taxon>
        <taxon>Gastropoda</taxon>
        <taxon>Heterobranchia</taxon>
        <taxon>Euthyneura</taxon>
        <taxon>Panpulmonata</taxon>
        <taxon>Sacoglossa</taxon>
        <taxon>Placobranchoidea</taxon>
        <taxon>Plakobranchidae</taxon>
        <taxon>Elysia</taxon>
    </lineage>
</organism>
<dbReference type="InterPro" id="IPR027417">
    <property type="entry name" value="P-loop_NTPase"/>
</dbReference>
<dbReference type="STRING" id="188477.A0A433TU54"/>
<dbReference type="Pfam" id="PF00078">
    <property type="entry name" value="RVT_1"/>
    <property type="match status" value="1"/>
</dbReference>
<dbReference type="AlphaFoldDB" id="A0A433TU54"/>
<keyword evidence="6" id="KW-1185">Reference proteome</keyword>
<feature type="region of interest" description="Disordered" evidence="3">
    <location>
        <begin position="225"/>
        <end position="249"/>
    </location>
</feature>
<name>A0A433TU54_ELYCH</name>
<dbReference type="InterPro" id="IPR003593">
    <property type="entry name" value="AAA+_ATPase"/>
</dbReference>
<dbReference type="InterPro" id="IPR000477">
    <property type="entry name" value="RT_dom"/>
</dbReference>
<evidence type="ECO:0000259" key="4">
    <source>
        <dbReference type="PROSITE" id="PS50878"/>
    </source>
</evidence>
<evidence type="ECO:0000313" key="6">
    <source>
        <dbReference type="Proteomes" id="UP000271974"/>
    </source>
</evidence>
<protein>
    <recommendedName>
        <fullName evidence="4">Reverse transcriptase domain-containing protein</fullName>
    </recommendedName>
</protein>
<evidence type="ECO:0000256" key="1">
    <source>
        <dbReference type="ARBA" id="ARBA00022741"/>
    </source>
</evidence>
<proteinExistence type="predicted"/>
<evidence type="ECO:0000256" key="3">
    <source>
        <dbReference type="SAM" id="MobiDB-lite"/>
    </source>
</evidence>
<dbReference type="InterPro" id="IPR043502">
    <property type="entry name" value="DNA/RNA_pol_sf"/>
</dbReference>
<dbReference type="Gene3D" id="3.40.850.10">
    <property type="entry name" value="Kinesin motor domain"/>
    <property type="match status" value="1"/>
</dbReference>
<dbReference type="SUPFAM" id="SSF52540">
    <property type="entry name" value="P-loop containing nucleoside triphosphate hydrolases"/>
    <property type="match status" value="1"/>
</dbReference>
<sequence length="532" mass="56726">MTGPGTSSLVSHDLTHLVGPLTEESLVKHLQARFHGGLWQTCIGPQLVCVNGFTRPPELRVLTSDKYNKNNGGSGALHSPSSPHTPSSSLPSPVSPLVLPPSPLSSNSSPARPTVLTGIGDGSNSPCVQLQHRQTGASELTSPSFNRNFDPSGSPGHQRKFDPPGSMGHRNFDPSGSSGHQRKFNPSGSMGHRKFDPSGSHDAGTFLQTRGVSHIVPPVNVQHIRHSSNTSSCSESQGVPSGPPDRSSEFLEGMVRTVLSQHADSFHPQVILVSGESGSGKTHCSTEVLRLLLEAAGGGSQTDAFKYLSAALTVVRAMGSALTAGNADSSRVVSMDTLTSGVGQPLQSSIQQTHQGNLEKRKEIKDIINLAVPEETSEDLITQDEVEDVLKHVKDSAAGPDGGFQTKEETVIAAIDLEDAYNRVDYQILMDRLMDMIEDARIIRWIASALLARKVALRTGKWTSEPIEINPGLPQGSPLSSVLFNIYTAGVAETERQSGKTLTFADDITVYTTKHTTKCPLCHVPTSDPVSP</sequence>
<feature type="domain" description="Reverse transcriptase" evidence="4">
    <location>
        <begin position="339"/>
        <end position="532"/>
    </location>
</feature>
<reference evidence="5 6" key="1">
    <citation type="submission" date="2019-01" db="EMBL/GenBank/DDBJ databases">
        <title>A draft genome assembly of the solar-powered sea slug Elysia chlorotica.</title>
        <authorList>
            <person name="Cai H."/>
            <person name="Li Q."/>
            <person name="Fang X."/>
            <person name="Li J."/>
            <person name="Curtis N.E."/>
            <person name="Altenburger A."/>
            <person name="Shibata T."/>
            <person name="Feng M."/>
            <person name="Maeda T."/>
            <person name="Schwartz J.A."/>
            <person name="Shigenobu S."/>
            <person name="Lundholm N."/>
            <person name="Nishiyama T."/>
            <person name="Yang H."/>
            <person name="Hasebe M."/>
            <person name="Li S."/>
            <person name="Pierce S.K."/>
            <person name="Wang J."/>
        </authorList>
    </citation>
    <scope>NUCLEOTIDE SEQUENCE [LARGE SCALE GENOMIC DNA]</scope>
    <source>
        <strain evidence="5">EC2010</strain>
        <tissue evidence="5">Whole organism of an adult</tissue>
    </source>
</reference>